<protein>
    <submittedName>
        <fullName evidence="1">Uncharacterized protein</fullName>
    </submittedName>
</protein>
<reference evidence="1" key="1">
    <citation type="submission" date="2014-11" db="EMBL/GenBank/DDBJ databases">
        <authorList>
            <person name="Amaro Gonzalez C."/>
        </authorList>
    </citation>
    <scope>NUCLEOTIDE SEQUENCE</scope>
</reference>
<organism evidence="1">
    <name type="scientific">Anguilla anguilla</name>
    <name type="common">European freshwater eel</name>
    <name type="synonym">Muraena anguilla</name>
    <dbReference type="NCBI Taxonomy" id="7936"/>
    <lineage>
        <taxon>Eukaryota</taxon>
        <taxon>Metazoa</taxon>
        <taxon>Chordata</taxon>
        <taxon>Craniata</taxon>
        <taxon>Vertebrata</taxon>
        <taxon>Euteleostomi</taxon>
        <taxon>Actinopterygii</taxon>
        <taxon>Neopterygii</taxon>
        <taxon>Teleostei</taxon>
        <taxon>Anguilliformes</taxon>
        <taxon>Anguillidae</taxon>
        <taxon>Anguilla</taxon>
    </lineage>
</organism>
<accession>A0A0E9U091</accession>
<dbReference type="AlphaFoldDB" id="A0A0E9U091"/>
<evidence type="ECO:0000313" key="1">
    <source>
        <dbReference type="EMBL" id="JAH58610.1"/>
    </source>
</evidence>
<dbReference type="EMBL" id="GBXM01049967">
    <property type="protein sequence ID" value="JAH58610.1"/>
    <property type="molecule type" value="Transcribed_RNA"/>
</dbReference>
<reference evidence="1" key="2">
    <citation type="journal article" date="2015" name="Fish Shellfish Immunol.">
        <title>Early steps in the European eel (Anguilla anguilla)-Vibrio vulnificus interaction in the gills: Role of the RtxA13 toxin.</title>
        <authorList>
            <person name="Callol A."/>
            <person name="Pajuelo D."/>
            <person name="Ebbesson L."/>
            <person name="Teles M."/>
            <person name="MacKenzie S."/>
            <person name="Amaro C."/>
        </authorList>
    </citation>
    <scope>NUCLEOTIDE SEQUENCE</scope>
</reference>
<proteinExistence type="predicted"/>
<name>A0A0E9U091_ANGAN</name>
<sequence length="52" mass="6359">MEKLNKCHRLTPFIPLKNSYFAVCCLYPVSYRFRLYYVLFCLCSHVHREKVK</sequence>